<dbReference type="Pfam" id="PF01965">
    <property type="entry name" value="DJ-1_PfpI"/>
    <property type="match status" value="1"/>
</dbReference>
<evidence type="ECO:0000259" key="4">
    <source>
        <dbReference type="PROSITE" id="PS01124"/>
    </source>
</evidence>
<proteinExistence type="predicted"/>
<dbReference type="SMART" id="SM00342">
    <property type="entry name" value="HTH_ARAC"/>
    <property type="match status" value="1"/>
</dbReference>
<accession>A0ABR6RW05</accession>
<dbReference type="PROSITE" id="PS00041">
    <property type="entry name" value="HTH_ARAC_FAMILY_1"/>
    <property type="match status" value="1"/>
</dbReference>
<dbReference type="SUPFAM" id="SSF46689">
    <property type="entry name" value="Homeodomain-like"/>
    <property type="match status" value="2"/>
</dbReference>
<sequence>MKRVIALLAVPGVQLLDVSGPLDVFAEANRILHREVYEFAVIALEEMTVSASSGVKLVANTQLAETTELQPDTFLLAGAPEVWQQTLNDEQIAHIRRLCDSSRRYGSVCTGAFLLAQTGLLAQRKITTHWAMTSRFMATFSDVEVDADALYVADGPVRTAAGVTSGMDLAIRLVEEDLGREVAQEIACNLVMFFRRPVNQGHFIRHSAVSTTGRNAFQDLQRWALANLSTVLSLQDMADHIGLSARHLGRLFRQEMNMAAGEWLEAGRIDRAKMLLESGTLPLKTIASECGYSSSDVLRRAFIKRVGITPSMYRRLNVARPWAQLPE</sequence>
<feature type="domain" description="HTH araC/xylS-type" evidence="4">
    <location>
        <begin position="218"/>
        <end position="316"/>
    </location>
</feature>
<dbReference type="PANTHER" id="PTHR43130">
    <property type="entry name" value="ARAC-FAMILY TRANSCRIPTIONAL REGULATOR"/>
    <property type="match status" value="1"/>
</dbReference>
<dbReference type="InterPro" id="IPR029062">
    <property type="entry name" value="Class_I_gatase-like"/>
</dbReference>
<dbReference type="EMBL" id="JABBJF010000017">
    <property type="protein sequence ID" value="MBC1187314.1"/>
    <property type="molecule type" value="Genomic_DNA"/>
</dbReference>
<dbReference type="Pfam" id="PF12833">
    <property type="entry name" value="HTH_18"/>
    <property type="match status" value="1"/>
</dbReference>
<protein>
    <submittedName>
        <fullName evidence="5">Helix-turn-helix domain-containing protein</fullName>
    </submittedName>
</protein>
<dbReference type="PANTHER" id="PTHR43130:SF3">
    <property type="entry name" value="HTH-TYPE TRANSCRIPTIONAL REGULATOR RV1931C"/>
    <property type="match status" value="1"/>
</dbReference>
<dbReference type="CDD" id="cd03137">
    <property type="entry name" value="GATase1_AraC_1"/>
    <property type="match status" value="1"/>
</dbReference>
<evidence type="ECO:0000313" key="6">
    <source>
        <dbReference type="Proteomes" id="UP000607331"/>
    </source>
</evidence>
<dbReference type="InterPro" id="IPR009057">
    <property type="entry name" value="Homeodomain-like_sf"/>
</dbReference>
<dbReference type="SUPFAM" id="SSF52317">
    <property type="entry name" value="Class I glutamine amidotransferase-like"/>
    <property type="match status" value="1"/>
</dbReference>
<keyword evidence="1" id="KW-0805">Transcription regulation</keyword>
<dbReference type="Gene3D" id="1.10.10.60">
    <property type="entry name" value="Homeodomain-like"/>
    <property type="match status" value="1"/>
</dbReference>
<organism evidence="5 6">
    <name type="scientific">Kluyvera sichuanensis</name>
    <dbReference type="NCBI Taxonomy" id="2725494"/>
    <lineage>
        <taxon>Bacteria</taxon>
        <taxon>Pseudomonadati</taxon>
        <taxon>Pseudomonadota</taxon>
        <taxon>Gammaproteobacteria</taxon>
        <taxon>Enterobacterales</taxon>
        <taxon>Enterobacteriaceae</taxon>
        <taxon>Kluyvera</taxon>
    </lineage>
</organism>
<dbReference type="InterPro" id="IPR002818">
    <property type="entry name" value="DJ-1/PfpI"/>
</dbReference>
<dbReference type="PROSITE" id="PS01124">
    <property type="entry name" value="HTH_ARAC_FAMILY_2"/>
    <property type="match status" value="1"/>
</dbReference>
<evidence type="ECO:0000256" key="1">
    <source>
        <dbReference type="ARBA" id="ARBA00023015"/>
    </source>
</evidence>
<dbReference type="RefSeq" id="WP_185668902.1">
    <property type="nucleotide sequence ID" value="NZ_JABBJF010000017.1"/>
</dbReference>
<dbReference type="Gene3D" id="3.40.50.880">
    <property type="match status" value="1"/>
</dbReference>
<keyword evidence="6" id="KW-1185">Reference proteome</keyword>
<reference evidence="5 6" key="1">
    <citation type="submission" date="2020-04" db="EMBL/GenBank/DDBJ databases">
        <title>The draft genome of Kluyvera sichuanensis strain SCKS090646.</title>
        <authorList>
            <person name="Wei L."/>
            <person name="Liu L."/>
            <person name="Feng Y."/>
            <person name="Zong Z."/>
        </authorList>
    </citation>
    <scope>NUCLEOTIDE SEQUENCE [LARGE SCALE GENOMIC DNA]</scope>
    <source>
        <strain evidence="5 6">090646</strain>
    </source>
</reference>
<evidence type="ECO:0000256" key="2">
    <source>
        <dbReference type="ARBA" id="ARBA00023125"/>
    </source>
</evidence>
<dbReference type="InterPro" id="IPR018060">
    <property type="entry name" value="HTH_AraC"/>
</dbReference>
<dbReference type="Proteomes" id="UP000607331">
    <property type="component" value="Unassembled WGS sequence"/>
</dbReference>
<name>A0ABR6RW05_9ENTR</name>
<dbReference type="InterPro" id="IPR018062">
    <property type="entry name" value="HTH_AraC-typ_CS"/>
</dbReference>
<comment type="caution">
    <text evidence="5">The sequence shown here is derived from an EMBL/GenBank/DDBJ whole genome shotgun (WGS) entry which is preliminary data.</text>
</comment>
<dbReference type="InterPro" id="IPR052158">
    <property type="entry name" value="INH-QAR"/>
</dbReference>
<gene>
    <name evidence="5" type="ORF">HII27_16500</name>
</gene>
<keyword evidence="2" id="KW-0238">DNA-binding</keyword>
<evidence type="ECO:0000313" key="5">
    <source>
        <dbReference type="EMBL" id="MBC1187314.1"/>
    </source>
</evidence>
<keyword evidence="3" id="KW-0804">Transcription</keyword>
<evidence type="ECO:0000256" key="3">
    <source>
        <dbReference type="ARBA" id="ARBA00023163"/>
    </source>
</evidence>